<feature type="transmembrane region" description="Helical" evidence="6">
    <location>
        <begin position="37"/>
        <end position="55"/>
    </location>
</feature>
<dbReference type="AlphaFoldDB" id="A0A6A5V6H5"/>
<evidence type="ECO:0000256" key="6">
    <source>
        <dbReference type="SAM" id="Phobius"/>
    </source>
</evidence>
<evidence type="ECO:0000256" key="5">
    <source>
        <dbReference type="SAM" id="MobiDB-lite"/>
    </source>
</evidence>
<reference evidence="8" key="1">
    <citation type="journal article" date="2020" name="Stud. Mycol.">
        <title>101 Dothideomycetes genomes: a test case for predicting lifestyles and emergence of pathogens.</title>
        <authorList>
            <person name="Haridas S."/>
            <person name="Albert R."/>
            <person name="Binder M."/>
            <person name="Bloem J."/>
            <person name="Labutti K."/>
            <person name="Salamov A."/>
            <person name="Andreopoulos B."/>
            <person name="Baker S."/>
            <person name="Barry K."/>
            <person name="Bills G."/>
            <person name="Bluhm B."/>
            <person name="Cannon C."/>
            <person name="Castanera R."/>
            <person name="Culley D."/>
            <person name="Daum C."/>
            <person name="Ezra D."/>
            <person name="Gonzalez J."/>
            <person name="Henrissat B."/>
            <person name="Kuo A."/>
            <person name="Liang C."/>
            <person name="Lipzen A."/>
            <person name="Lutzoni F."/>
            <person name="Magnuson J."/>
            <person name="Mondo S."/>
            <person name="Nolan M."/>
            <person name="Ohm R."/>
            <person name="Pangilinan J."/>
            <person name="Park H.-J."/>
            <person name="Ramirez L."/>
            <person name="Alfaro M."/>
            <person name="Sun H."/>
            <person name="Tritt A."/>
            <person name="Yoshinaga Y."/>
            <person name="Zwiers L.-H."/>
            <person name="Turgeon B."/>
            <person name="Goodwin S."/>
            <person name="Spatafora J."/>
            <person name="Crous P."/>
            <person name="Grigoriev I."/>
        </authorList>
    </citation>
    <scope>NUCLEOTIDE SEQUENCE</scope>
    <source>
        <strain evidence="8">CBS 107.79</strain>
    </source>
</reference>
<feature type="transmembrane region" description="Helical" evidence="6">
    <location>
        <begin position="345"/>
        <end position="366"/>
    </location>
</feature>
<dbReference type="Gene3D" id="1.20.1250.20">
    <property type="entry name" value="MFS general substrate transporter like domains"/>
    <property type="match status" value="1"/>
</dbReference>
<dbReference type="InterPro" id="IPR011701">
    <property type="entry name" value="MFS"/>
</dbReference>
<feature type="transmembrane region" description="Helical" evidence="6">
    <location>
        <begin position="105"/>
        <end position="124"/>
    </location>
</feature>
<accession>A0A6A5V6H5</accession>
<dbReference type="PROSITE" id="PS50850">
    <property type="entry name" value="MFS"/>
    <property type="match status" value="1"/>
</dbReference>
<evidence type="ECO:0000256" key="4">
    <source>
        <dbReference type="ARBA" id="ARBA00023136"/>
    </source>
</evidence>
<dbReference type="CDD" id="cd17323">
    <property type="entry name" value="MFS_Tpo1_MDR_like"/>
    <property type="match status" value="1"/>
</dbReference>
<dbReference type="GO" id="GO:0042908">
    <property type="term" value="P:xenobiotic transport"/>
    <property type="evidence" value="ECO:0007669"/>
    <property type="project" value="UniProtKB-ARBA"/>
</dbReference>
<dbReference type="Proteomes" id="UP000800036">
    <property type="component" value="Unassembled WGS sequence"/>
</dbReference>
<dbReference type="FunFam" id="1.20.1250.20:FF:000011">
    <property type="entry name" value="MFS multidrug transporter, putative"/>
    <property type="match status" value="1"/>
</dbReference>
<keyword evidence="3 6" id="KW-1133">Transmembrane helix</keyword>
<dbReference type="InterPro" id="IPR036259">
    <property type="entry name" value="MFS_trans_sf"/>
</dbReference>
<dbReference type="InterPro" id="IPR005829">
    <property type="entry name" value="Sugar_transporter_CS"/>
</dbReference>
<keyword evidence="4 6" id="KW-0472">Membrane</keyword>
<evidence type="ECO:0000256" key="1">
    <source>
        <dbReference type="ARBA" id="ARBA00004141"/>
    </source>
</evidence>
<protein>
    <submittedName>
        <fullName evidence="8">MFS general substrate transporter</fullName>
    </submittedName>
</protein>
<feature type="transmembrane region" description="Helical" evidence="6">
    <location>
        <begin position="130"/>
        <end position="149"/>
    </location>
</feature>
<keyword evidence="2 6" id="KW-0812">Transmembrane</keyword>
<feature type="transmembrane region" description="Helical" evidence="6">
    <location>
        <begin position="196"/>
        <end position="221"/>
    </location>
</feature>
<feature type="region of interest" description="Disordered" evidence="5">
    <location>
        <begin position="488"/>
        <end position="513"/>
    </location>
</feature>
<evidence type="ECO:0000259" key="7">
    <source>
        <dbReference type="PROSITE" id="PS50850"/>
    </source>
</evidence>
<evidence type="ECO:0000313" key="8">
    <source>
        <dbReference type="EMBL" id="KAF1972674.1"/>
    </source>
</evidence>
<feature type="transmembrane region" description="Helical" evidence="6">
    <location>
        <begin position="403"/>
        <end position="420"/>
    </location>
</feature>
<organism evidence="8 9">
    <name type="scientific">Bimuria novae-zelandiae CBS 107.79</name>
    <dbReference type="NCBI Taxonomy" id="1447943"/>
    <lineage>
        <taxon>Eukaryota</taxon>
        <taxon>Fungi</taxon>
        <taxon>Dikarya</taxon>
        <taxon>Ascomycota</taxon>
        <taxon>Pezizomycotina</taxon>
        <taxon>Dothideomycetes</taxon>
        <taxon>Pleosporomycetidae</taxon>
        <taxon>Pleosporales</taxon>
        <taxon>Massarineae</taxon>
        <taxon>Didymosphaeriaceae</taxon>
        <taxon>Bimuria</taxon>
    </lineage>
</organism>
<feature type="transmembrane region" description="Helical" evidence="6">
    <location>
        <begin position="372"/>
        <end position="396"/>
    </location>
</feature>
<dbReference type="EMBL" id="ML976685">
    <property type="protein sequence ID" value="KAF1972674.1"/>
    <property type="molecule type" value="Genomic_DNA"/>
</dbReference>
<proteinExistence type="predicted"/>
<dbReference type="OrthoDB" id="3365399at2759"/>
<evidence type="ECO:0000256" key="3">
    <source>
        <dbReference type="ARBA" id="ARBA00022989"/>
    </source>
</evidence>
<dbReference type="GO" id="GO:0005886">
    <property type="term" value="C:plasma membrane"/>
    <property type="evidence" value="ECO:0007669"/>
    <property type="project" value="TreeGrafter"/>
</dbReference>
<dbReference type="PANTHER" id="PTHR23502:SF12">
    <property type="entry name" value="MULTIDRUG TRANSPORTER, PUTATIVE (AFU_ORTHOLOGUE AFUA_1G06440)-RELATED"/>
    <property type="match status" value="1"/>
</dbReference>
<dbReference type="SUPFAM" id="SSF103473">
    <property type="entry name" value="MFS general substrate transporter"/>
    <property type="match status" value="1"/>
</dbReference>
<evidence type="ECO:0000256" key="2">
    <source>
        <dbReference type="ARBA" id="ARBA00022692"/>
    </source>
</evidence>
<feature type="domain" description="Major facilitator superfamily (MFS) profile" evidence="7">
    <location>
        <begin position="31"/>
        <end position="513"/>
    </location>
</feature>
<dbReference type="Pfam" id="PF07690">
    <property type="entry name" value="MFS_1"/>
    <property type="match status" value="1"/>
</dbReference>
<evidence type="ECO:0000313" key="9">
    <source>
        <dbReference type="Proteomes" id="UP000800036"/>
    </source>
</evidence>
<name>A0A6A5V6H5_9PLEO</name>
<feature type="transmembrane region" description="Helical" evidence="6">
    <location>
        <begin position="75"/>
        <end position="93"/>
    </location>
</feature>
<feature type="transmembrane region" description="Helical" evidence="6">
    <location>
        <begin position="161"/>
        <end position="184"/>
    </location>
</feature>
<keyword evidence="9" id="KW-1185">Reference proteome</keyword>
<comment type="subcellular location">
    <subcellularLocation>
        <location evidence="1">Membrane</location>
        <topology evidence="1">Multi-pass membrane protein</topology>
    </subcellularLocation>
</comment>
<gene>
    <name evidence="8" type="ORF">BU23DRAFT_467022</name>
</gene>
<feature type="transmembrane region" description="Helical" evidence="6">
    <location>
        <begin position="269"/>
        <end position="293"/>
    </location>
</feature>
<dbReference type="PROSITE" id="PS00216">
    <property type="entry name" value="SUGAR_TRANSPORT_1"/>
    <property type="match status" value="1"/>
</dbReference>
<dbReference type="GO" id="GO:0022857">
    <property type="term" value="F:transmembrane transporter activity"/>
    <property type="evidence" value="ECO:0007669"/>
    <property type="project" value="InterPro"/>
</dbReference>
<feature type="compositionally biased region" description="Basic and acidic residues" evidence="5">
    <location>
        <begin position="488"/>
        <end position="499"/>
    </location>
</feature>
<feature type="transmembrane region" description="Helical" evidence="6">
    <location>
        <begin position="305"/>
        <end position="325"/>
    </location>
</feature>
<sequence>MAQITTVTTNMTTDPRFEIDFDDGENPQDWSMLKKSIIIFFMSFSTLVVIMYSTSYTAGIPGMMLTFAVDSKTDLVLGLTTYLIGLALGSVVLAPLSEMYGRRPVYLIAVFMFIVLIIPCALAQNLATVLAVRFFGAFAGAAMISNAPGTVSDIVSDEYRALAFSIWSIGPMNGPVIGPLIGGFVFEYMGWRWTNWVVMIGSGVSWFMVFLIGETYAPALLRAKSAKKRRATGEERWHSRYDDKKKFWPMLKENLYRPLVMSVKEPICIFWNVYVALVYGVLYLCFVSYPIVFSELRGWSPGFTGLGYIGIGIGGMVTICSEPLLRRLINSHKPDPVTGKPPPEAMVSVVCIAAVCVPVGEMIFAWTCTPDVHWIAPIIAGIPFGAGNCGVFIYASNYIVHSYGIYAASALAGNAVLRSIMGGTLPLAGPAMYRTLGPHWSATMLSFIEFAMIPIPLVFYRYGHKIREKSTLIRQMREDREKLENKLKKAAEREERQKMNETAVLGGKEKLEV</sequence>
<dbReference type="InterPro" id="IPR020846">
    <property type="entry name" value="MFS_dom"/>
</dbReference>
<dbReference type="PANTHER" id="PTHR23502">
    <property type="entry name" value="MAJOR FACILITATOR SUPERFAMILY"/>
    <property type="match status" value="1"/>
</dbReference>
<dbReference type="GO" id="GO:0140115">
    <property type="term" value="P:export across plasma membrane"/>
    <property type="evidence" value="ECO:0007669"/>
    <property type="project" value="UniProtKB-ARBA"/>
</dbReference>
<feature type="transmembrane region" description="Helical" evidence="6">
    <location>
        <begin position="440"/>
        <end position="460"/>
    </location>
</feature>